<reference evidence="3" key="1">
    <citation type="submission" date="2023-07" db="EMBL/GenBank/DDBJ databases">
        <title>Description of three actinobacteria isolated from air of manufacturing shop in a pharmaceutical factory.</title>
        <authorList>
            <person name="Zhang D.-F."/>
        </authorList>
    </citation>
    <scope>NUCLEOTIDE SEQUENCE [LARGE SCALE GENOMIC DNA]</scope>
    <source>
        <strain evidence="3">CCTCC AB 2011122</strain>
    </source>
</reference>
<evidence type="ECO:0000313" key="2">
    <source>
        <dbReference type="EMBL" id="MDR5691087.1"/>
    </source>
</evidence>
<name>A0ABU1FIB1_9MICO</name>
<protein>
    <submittedName>
        <fullName evidence="2">Uncharacterized protein</fullName>
    </submittedName>
</protein>
<organism evidence="2 3">
    <name type="scientific">Agromyces indicus</name>
    <dbReference type="NCBI Taxonomy" id="758919"/>
    <lineage>
        <taxon>Bacteria</taxon>
        <taxon>Bacillati</taxon>
        <taxon>Actinomycetota</taxon>
        <taxon>Actinomycetes</taxon>
        <taxon>Micrococcales</taxon>
        <taxon>Microbacteriaceae</taxon>
        <taxon>Agromyces</taxon>
    </lineage>
</organism>
<gene>
    <name evidence="2" type="ORF">RH861_03335</name>
</gene>
<proteinExistence type="predicted"/>
<sequence>MPYNAEPHLRRPSSEALRERIPGWGADLDPADRPSVPRELSLTPEDNGAHWDVPERQPELEPRERSIEHGMLPPVFGTVAPLRGLSGAIRRYAYENYSEARAAHWLLLVLGDRVDAGEQHLRSLASTRPDNPITETGVLSEGRRHGVASRFGVGRADTAHQWMDPVIVAAPWVVTAIGIGLLVRGARRTAASEPVETE</sequence>
<evidence type="ECO:0000256" key="1">
    <source>
        <dbReference type="SAM" id="MobiDB-lite"/>
    </source>
</evidence>
<dbReference type="EMBL" id="JAVKGS010000001">
    <property type="protein sequence ID" value="MDR5691087.1"/>
    <property type="molecule type" value="Genomic_DNA"/>
</dbReference>
<dbReference type="RefSeq" id="WP_310519739.1">
    <property type="nucleotide sequence ID" value="NZ_BAABBS010000004.1"/>
</dbReference>
<keyword evidence="3" id="KW-1185">Reference proteome</keyword>
<dbReference type="Proteomes" id="UP001260072">
    <property type="component" value="Unassembled WGS sequence"/>
</dbReference>
<feature type="compositionally biased region" description="Basic and acidic residues" evidence="1">
    <location>
        <begin position="47"/>
        <end position="63"/>
    </location>
</feature>
<accession>A0ABU1FIB1</accession>
<feature type="compositionally biased region" description="Basic and acidic residues" evidence="1">
    <location>
        <begin position="7"/>
        <end position="21"/>
    </location>
</feature>
<comment type="caution">
    <text evidence="2">The sequence shown here is derived from an EMBL/GenBank/DDBJ whole genome shotgun (WGS) entry which is preliminary data.</text>
</comment>
<feature type="region of interest" description="Disordered" evidence="1">
    <location>
        <begin position="1"/>
        <end position="63"/>
    </location>
</feature>
<evidence type="ECO:0000313" key="3">
    <source>
        <dbReference type="Proteomes" id="UP001260072"/>
    </source>
</evidence>